<dbReference type="InterPro" id="IPR015424">
    <property type="entry name" value="PyrdxlP-dep_Trfase"/>
</dbReference>
<proteinExistence type="inferred from homology"/>
<dbReference type="STRING" id="1073325.SAMN05444483_11934"/>
<dbReference type="OrthoDB" id="9804264at2"/>
<dbReference type="Gene3D" id="3.40.640.10">
    <property type="entry name" value="Type I PLP-dependent aspartate aminotransferase-like (Major domain)"/>
    <property type="match status" value="1"/>
</dbReference>
<feature type="modified residue" description="N6-(pyridoxal phosphate)lysine" evidence="4">
    <location>
        <position position="192"/>
    </location>
</feature>
<evidence type="ECO:0000256" key="2">
    <source>
        <dbReference type="ARBA" id="ARBA00037999"/>
    </source>
</evidence>
<name>A0A1M5LCW5_SALEC</name>
<sequence length="377" mass="41989">MRKIQMVDLKGQYEDIKNQVNTSFEEVIKNTSFINGPEVKQFQQDLEEYLDVKHVIPCANGTDALQIAMMGLGLKPGDEVITADFTFAATVEVIALLQLTPVLVDVEPHTFNIDPQSIKKAITPKTKAIVPVHLFGQTANMDEIMKIAKEHNLYVIEDNAQAIGGNYTNEAGEKTKTGTIGDIGATSFFPSKNLGCYGDGGAIFTNNDELAHTIRGIVNHGMYERYHHDVVGVNSRLDSLQAAVLRAKLPKLDAYNKARRNAAEKYTNALKNHQEIVTPEIIGEGDTHVFHQYTLKIKNGKRDALAKYLQEKGIPFGIYYPIPLHNQKAYADSRYNEADFPVTNQLVTEVISLPMHTELDKEQIAFITGAILEFLKD</sequence>
<keyword evidence="1 4" id="KW-0663">Pyridoxal phosphate</keyword>
<reference evidence="7" key="1">
    <citation type="submission" date="2016-11" db="EMBL/GenBank/DDBJ databases">
        <authorList>
            <person name="Varghese N."/>
            <person name="Submissions S."/>
        </authorList>
    </citation>
    <scope>NUCLEOTIDE SEQUENCE [LARGE SCALE GENOMIC DNA]</scope>
    <source>
        <strain evidence="7">DSM 24579</strain>
    </source>
</reference>
<dbReference type="Proteomes" id="UP000183945">
    <property type="component" value="Unassembled WGS sequence"/>
</dbReference>
<dbReference type="PANTHER" id="PTHR30244:SF42">
    <property type="entry name" value="UDP-2-ACETAMIDO-2-DEOXY-3-OXO-D-GLUCURONATE AMINOTRANSFERASE"/>
    <property type="match status" value="1"/>
</dbReference>
<evidence type="ECO:0000256" key="4">
    <source>
        <dbReference type="PIRSR" id="PIRSR000390-2"/>
    </source>
</evidence>
<gene>
    <name evidence="6" type="ORF">SAMN05444483_11934</name>
</gene>
<dbReference type="CDD" id="cd00616">
    <property type="entry name" value="AHBA_syn"/>
    <property type="match status" value="1"/>
</dbReference>
<dbReference type="PANTHER" id="PTHR30244">
    <property type="entry name" value="TRANSAMINASE"/>
    <property type="match status" value="1"/>
</dbReference>
<dbReference type="InterPro" id="IPR015421">
    <property type="entry name" value="PyrdxlP-dep_Trfase_major"/>
</dbReference>
<dbReference type="AlphaFoldDB" id="A0A1M5LCW5"/>
<evidence type="ECO:0000256" key="3">
    <source>
        <dbReference type="PIRSR" id="PIRSR000390-1"/>
    </source>
</evidence>
<keyword evidence="7" id="KW-1185">Reference proteome</keyword>
<dbReference type="EMBL" id="FQVT01000019">
    <property type="protein sequence ID" value="SHG62954.1"/>
    <property type="molecule type" value="Genomic_DNA"/>
</dbReference>
<evidence type="ECO:0000313" key="7">
    <source>
        <dbReference type="Proteomes" id="UP000183945"/>
    </source>
</evidence>
<dbReference type="RefSeq" id="WP_072881546.1">
    <property type="nucleotide sequence ID" value="NZ_FQVT01000019.1"/>
</dbReference>
<dbReference type="GO" id="GO:0030170">
    <property type="term" value="F:pyridoxal phosphate binding"/>
    <property type="evidence" value="ECO:0007669"/>
    <property type="project" value="UniProtKB-ARBA"/>
</dbReference>
<protein>
    <submittedName>
        <fullName evidence="6">dTDP-4-amino-4,6-dideoxygalactose transaminase</fullName>
    </submittedName>
</protein>
<evidence type="ECO:0000256" key="1">
    <source>
        <dbReference type="ARBA" id="ARBA00022898"/>
    </source>
</evidence>
<dbReference type="GO" id="GO:0000271">
    <property type="term" value="P:polysaccharide biosynthetic process"/>
    <property type="evidence" value="ECO:0007669"/>
    <property type="project" value="TreeGrafter"/>
</dbReference>
<evidence type="ECO:0000256" key="5">
    <source>
        <dbReference type="RuleBase" id="RU004508"/>
    </source>
</evidence>
<feature type="active site" description="Proton acceptor" evidence="3">
    <location>
        <position position="192"/>
    </location>
</feature>
<dbReference type="SUPFAM" id="SSF53383">
    <property type="entry name" value="PLP-dependent transferases"/>
    <property type="match status" value="1"/>
</dbReference>
<dbReference type="Pfam" id="PF01041">
    <property type="entry name" value="DegT_DnrJ_EryC1"/>
    <property type="match status" value="1"/>
</dbReference>
<accession>A0A1M5LCW5</accession>
<dbReference type="Gene3D" id="3.90.1150.10">
    <property type="entry name" value="Aspartate Aminotransferase, domain 1"/>
    <property type="match status" value="1"/>
</dbReference>
<dbReference type="GO" id="GO:0008483">
    <property type="term" value="F:transaminase activity"/>
    <property type="evidence" value="ECO:0007669"/>
    <property type="project" value="TreeGrafter"/>
</dbReference>
<dbReference type="FunFam" id="3.40.640.10:FF:000089">
    <property type="entry name" value="Aminotransferase, DegT/DnrJ/EryC1/StrS family"/>
    <property type="match status" value="1"/>
</dbReference>
<dbReference type="InterPro" id="IPR015422">
    <property type="entry name" value="PyrdxlP-dep_Trfase_small"/>
</dbReference>
<organism evidence="6 7">
    <name type="scientific">Salegentibacter echinorum</name>
    <dbReference type="NCBI Taxonomy" id="1073325"/>
    <lineage>
        <taxon>Bacteria</taxon>
        <taxon>Pseudomonadati</taxon>
        <taxon>Bacteroidota</taxon>
        <taxon>Flavobacteriia</taxon>
        <taxon>Flavobacteriales</taxon>
        <taxon>Flavobacteriaceae</taxon>
        <taxon>Salegentibacter</taxon>
    </lineage>
</organism>
<dbReference type="PIRSF" id="PIRSF000390">
    <property type="entry name" value="PLP_StrS"/>
    <property type="match status" value="1"/>
</dbReference>
<dbReference type="InterPro" id="IPR000653">
    <property type="entry name" value="DegT/StrS_aminotransferase"/>
</dbReference>
<comment type="similarity">
    <text evidence="2 5">Belongs to the DegT/DnrJ/EryC1 family.</text>
</comment>
<evidence type="ECO:0000313" key="6">
    <source>
        <dbReference type="EMBL" id="SHG62954.1"/>
    </source>
</evidence>